<organism evidence="1 2">
    <name type="scientific">Hyalomma asiaticum</name>
    <name type="common">Tick</name>
    <dbReference type="NCBI Taxonomy" id="266040"/>
    <lineage>
        <taxon>Eukaryota</taxon>
        <taxon>Metazoa</taxon>
        <taxon>Ecdysozoa</taxon>
        <taxon>Arthropoda</taxon>
        <taxon>Chelicerata</taxon>
        <taxon>Arachnida</taxon>
        <taxon>Acari</taxon>
        <taxon>Parasitiformes</taxon>
        <taxon>Ixodida</taxon>
        <taxon>Ixodoidea</taxon>
        <taxon>Ixodidae</taxon>
        <taxon>Hyalomminae</taxon>
        <taxon>Hyalomma</taxon>
    </lineage>
</organism>
<evidence type="ECO:0000313" key="2">
    <source>
        <dbReference type="Proteomes" id="UP000821845"/>
    </source>
</evidence>
<evidence type="ECO:0000313" key="1">
    <source>
        <dbReference type="EMBL" id="KAH6944673.1"/>
    </source>
</evidence>
<dbReference type="Proteomes" id="UP000821845">
    <property type="component" value="Chromosome 1"/>
</dbReference>
<gene>
    <name evidence="1" type="ORF">HPB50_004450</name>
</gene>
<name>A0ACB7TF28_HYAAI</name>
<accession>A0ACB7TF28</accession>
<sequence length="140" mass="15174">MPLHARSNHRPRLSIQRWFRPPPLAGPPSGRKHKRFPCSIVYRRSLDCPTREGLLLRPGYQAAAFRGEAEVRTAGTTDTARGAARPSIISSARPSARAVFAGGSAFHRCMHDRGPPVACCSIALDANGSIDLPVRPLELG</sequence>
<comment type="caution">
    <text evidence="1">The sequence shown here is derived from an EMBL/GenBank/DDBJ whole genome shotgun (WGS) entry which is preliminary data.</text>
</comment>
<protein>
    <submittedName>
        <fullName evidence="1">Uncharacterized protein</fullName>
    </submittedName>
</protein>
<reference evidence="1" key="1">
    <citation type="submission" date="2020-05" db="EMBL/GenBank/DDBJ databases">
        <title>Large-scale comparative analyses of tick genomes elucidate their genetic diversity and vector capacities.</title>
        <authorList>
            <person name="Jia N."/>
            <person name="Wang J."/>
            <person name="Shi W."/>
            <person name="Du L."/>
            <person name="Sun Y."/>
            <person name="Zhan W."/>
            <person name="Jiang J."/>
            <person name="Wang Q."/>
            <person name="Zhang B."/>
            <person name="Ji P."/>
            <person name="Sakyi L.B."/>
            <person name="Cui X."/>
            <person name="Yuan T."/>
            <person name="Jiang B."/>
            <person name="Yang W."/>
            <person name="Lam T.T.-Y."/>
            <person name="Chang Q."/>
            <person name="Ding S."/>
            <person name="Wang X."/>
            <person name="Zhu J."/>
            <person name="Ruan X."/>
            <person name="Zhao L."/>
            <person name="Wei J."/>
            <person name="Que T."/>
            <person name="Du C."/>
            <person name="Cheng J."/>
            <person name="Dai P."/>
            <person name="Han X."/>
            <person name="Huang E."/>
            <person name="Gao Y."/>
            <person name="Liu J."/>
            <person name="Shao H."/>
            <person name="Ye R."/>
            <person name="Li L."/>
            <person name="Wei W."/>
            <person name="Wang X."/>
            <person name="Wang C."/>
            <person name="Yang T."/>
            <person name="Huo Q."/>
            <person name="Li W."/>
            <person name="Guo W."/>
            <person name="Chen H."/>
            <person name="Zhou L."/>
            <person name="Ni X."/>
            <person name="Tian J."/>
            <person name="Zhou Y."/>
            <person name="Sheng Y."/>
            <person name="Liu T."/>
            <person name="Pan Y."/>
            <person name="Xia L."/>
            <person name="Li J."/>
            <person name="Zhao F."/>
            <person name="Cao W."/>
        </authorList>
    </citation>
    <scope>NUCLEOTIDE SEQUENCE</scope>
    <source>
        <strain evidence="1">Hyas-2018</strain>
    </source>
</reference>
<keyword evidence="2" id="KW-1185">Reference proteome</keyword>
<proteinExistence type="predicted"/>
<dbReference type="EMBL" id="CM023481">
    <property type="protein sequence ID" value="KAH6944673.1"/>
    <property type="molecule type" value="Genomic_DNA"/>
</dbReference>